<sequence>MVEMPFEGPISLVDVPVTTALLLANIVVSWYVLYRNPRLLDPLSFQPYRIANYGEYYRFLTAGFVHGNGAHLAVNMITLFFFGPVLEGLLGAFGFLVLYVLCEILAHTVTFTYHYDDPQYAAIGASGAVSGVVFGFCLFFPLELLYLFFILPIPAVLFAVGYVVGSIYASNRNQRAGQRGGIAHEAHIGGAIAGIIVTIALDPRALDSFVQTMSSLL</sequence>
<name>A0A2H3NM91_9BACT</name>
<keyword evidence="3 5" id="KW-1133">Transmembrane helix</keyword>
<keyword evidence="2 5" id="KW-0812">Transmembrane</keyword>
<dbReference type="RefSeq" id="WP_098061832.1">
    <property type="nucleotide sequence ID" value="NZ_PDEP01000005.1"/>
</dbReference>
<dbReference type="InterPro" id="IPR022764">
    <property type="entry name" value="Peptidase_S54_rhomboid_dom"/>
</dbReference>
<proteinExistence type="predicted"/>
<dbReference type="OrthoDB" id="9813074at2"/>
<protein>
    <submittedName>
        <fullName evidence="7">Rhomboid family intramembrane serine protease</fullName>
    </submittedName>
</protein>
<feature type="transmembrane region" description="Helical" evidence="5">
    <location>
        <begin position="88"/>
        <end position="113"/>
    </location>
</feature>
<evidence type="ECO:0000259" key="6">
    <source>
        <dbReference type="Pfam" id="PF01694"/>
    </source>
</evidence>
<comment type="caution">
    <text evidence="7">The sequence shown here is derived from an EMBL/GenBank/DDBJ whole genome shotgun (WGS) entry which is preliminary data.</text>
</comment>
<dbReference type="PANTHER" id="PTHR43731">
    <property type="entry name" value="RHOMBOID PROTEASE"/>
    <property type="match status" value="1"/>
</dbReference>
<organism evidence="7 8">
    <name type="scientific">Longimonas halophila</name>
    <dbReference type="NCBI Taxonomy" id="1469170"/>
    <lineage>
        <taxon>Bacteria</taxon>
        <taxon>Pseudomonadati</taxon>
        <taxon>Rhodothermota</taxon>
        <taxon>Rhodothermia</taxon>
        <taxon>Rhodothermales</taxon>
        <taxon>Salisaetaceae</taxon>
        <taxon>Longimonas</taxon>
    </lineage>
</organism>
<feature type="domain" description="Peptidase S54 rhomboid" evidence="6">
    <location>
        <begin position="54"/>
        <end position="200"/>
    </location>
</feature>
<dbReference type="Gene3D" id="1.20.1540.10">
    <property type="entry name" value="Rhomboid-like"/>
    <property type="match status" value="1"/>
</dbReference>
<keyword evidence="4 5" id="KW-0472">Membrane</keyword>
<dbReference type="InterPro" id="IPR050925">
    <property type="entry name" value="Rhomboid_protease_S54"/>
</dbReference>
<keyword evidence="8" id="KW-1185">Reference proteome</keyword>
<evidence type="ECO:0000256" key="1">
    <source>
        <dbReference type="ARBA" id="ARBA00004141"/>
    </source>
</evidence>
<dbReference type="GO" id="GO:0004252">
    <property type="term" value="F:serine-type endopeptidase activity"/>
    <property type="evidence" value="ECO:0007669"/>
    <property type="project" value="InterPro"/>
</dbReference>
<accession>A0A2H3NM91</accession>
<dbReference type="GO" id="GO:0016020">
    <property type="term" value="C:membrane"/>
    <property type="evidence" value="ECO:0007669"/>
    <property type="project" value="UniProtKB-SubCell"/>
</dbReference>
<feature type="transmembrane region" description="Helical" evidence="5">
    <location>
        <begin position="148"/>
        <end position="169"/>
    </location>
</feature>
<keyword evidence="7" id="KW-0378">Hydrolase</keyword>
<evidence type="ECO:0000313" key="7">
    <source>
        <dbReference type="EMBL" id="PEN07644.1"/>
    </source>
</evidence>
<dbReference type="SUPFAM" id="SSF144091">
    <property type="entry name" value="Rhomboid-like"/>
    <property type="match status" value="1"/>
</dbReference>
<feature type="transmembrane region" description="Helical" evidence="5">
    <location>
        <begin position="120"/>
        <end position="142"/>
    </location>
</feature>
<reference evidence="7 8" key="1">
    <citation type="submission" date="2017-10" db="EMBL/GenBank/DDBJ databases">
        <title>Draft genome of Longimonas halophila.</title>
        <authorList>
            <person name="Goh K.M."/>
            <person name="Shamsir M.S."/>
            <person name="Lim S.W."/>
        </authorList>
    </citation>
    <scope>NUCLEOTIDE SEQUENCE [LARGE SCALE GENOMIC DNA]</scope>
    <source>
        <strain evidence="7 8">KCTC 42399</strain>
    </source>
</reference>
<dbReference type="PANTHER" id="PTHR43731:SF34">
    <property type="entry name" value="PEPTIDASE S54 RHOMBOID DOMAIN-CONTAINING PROTEIN"/>
    <property type="match status" value="1"/>
</dbReference>
<evidence type="ECO:0000256" key="3">
    <source>
        <dbReference type="ARBA" id="ARBA00022989"/>
    </source>
</evidence>
<evidence type="ECO:0000256" key="5">
    <source>
        <dbReference type="SAM" id="Phobius"/>
    </source>
</evidence>
<dbReference type="InterPro" id="IPR035952">
    <property type="entry name" value="Rhomboid-like_sf"/>
</dbReference>
<dbReference type="GO" id="GO:0006508">
    <property type="term" value="P:proteolysis"/>
    <property type="evidence" value="ECO:0007669"/>
    <property type="project" value="UniProtKB-KW"/>
</dbReference>
<evidence type="ECO:0000256" key="4">
    <source>
        <dbReference type="ARBA" id="ARBA00023136"/>
    </source>
</evidence>
<comment type="subcellular location">
    <subcellularLocation>
        <location evidence="1">Membrane</location>
        <topology evidence="1">Multi-pass membrane protein</topology>
    </subcellularLocation>
</comment>
<dbReference type="EMBL" id="PDEP01000005">
    <property type="protein sequence ID" value="PEN07644.1"/>
    <property type="molecule type" value="Genomic_DNA"/>
</dbReference>
<evidence type="ECO:0000256" key="2">
    <source>
        <dbReference type="ARBA" id="ARBA00022692"/>
    </source>
</evidence>
<dbReference type="Proteomes" id="UP000221024">
    <property type="component" value="Unassembled WGS sequence"/>
</dbReference>
<feature type="transmembrane region" description="Helical" evidence="5">
    <location>
        <begin position="55"/>
        <end position="82"/>
    </location>
</feature>
<gene>
    <name evidence="7" type="ORF">CRI93_06585</name>
</gene>
<dbReference type="AlphaFoldDB" id="A0A2H3NM91"/>
<evidence type="ECO:0000313" key="8">
    <source>
        <dbReference type="Proteomes" id="UP000221024"/>
    </source>
</evidence>
<feature type="transmembrane region" description="Helical" evidence="5">
    <location>
        <begin position="15"/>
        <end position="34"/>
    </location>
</feature>
<dbReference type="Pfam" id="PF01694">
    <property type="entry name" value="Rhomboid"/>
    <property type="match status" value="1"/>
</dbReference>
<keyword evidence="7" id="KW-0645">Protease</keyword>